<comment type="caution">
    <text evidence="2">The sequence shown here is derived from an EMBL/GenBank/DDBJ whole genome shotgun (WGS) entry which is preliminary data.</text>
</comment>
<dbReference type="EMBL" id="VSRR010002758">
    <property type="protein sequence ID" value="MPC33094.1"/>
    <property type="molecule type" value="Genomic_DNA"/>
</dbReference>
<dbReference type="Proteomes" id="UP000324222">
    <property type="component" value="Unassembled WGS sequence"/>
</dbReference>
<organism evidence="2 3">
    <name type="scientific">Portunus trituberculatus</name>
    <name type="common">Swimming crab</name>
    <name type="synonym">Neptunus trituberculatus</name>
    <dbReference type="NCBI Taxonomy" id="210409"/>
    <lineage>
        <taxon>Eukaryota</taxon>
        <taxon>Metazoa</taxon>
        <taxon>Ecdysozoa</taxon>
        <taxon>Arthropoda</taxon>
        <taxon>Crustacea</taxon>
        <taxon>Multicrustacea</taxon>
        <taxon>Malacostraca</taxon>
        <taxon>Eumalacostraca</taxon>
        <taxon>Eucarida</taxon>
        <taxon>Decapoda</taxon>
        <taxon>Pleocyemata</taxon>
        <taxon>Brachyura</taxon>
        <taxon>Eubrachyura</taxon>
        <taxon>Portunoidea</taxon>
        <taxon>Portunidae</taxon>
        <taxon>Portuninae</taxon>
        <taxon>Portunus</taxon>
    </lineage>
</organism>
<evidence type="ECO:0000256" key="1">
    <source>
        <dbReference type="SAM" id="MobiDB-lite"/>
    </source>
</evidence>
<dbReference type="AlphaFoldDB" id="A0A5B7EKY2"/>
<sequence>MEGGVGIRKYPHPLELERGGLVYSWATWRYLRLIAEGVGVRLRPPYSVTPPKIEEQEEQHASHGRQAEREESAGCTSKPEIAVSVNGVIRTSVTMALEKTSSALWCSLLTMEFENQGNEDVDKCGGLMPYGWVNLSHLGVLGVLSSFLPR</sequence>
<evidence type="ECO:0000313" key="2">
    <source>
        <dbReference type="EMBL" id="MPC33094.1"/>
    </source>
</evidence>
<evidence type="ECO:0000313" key="3">
    <source>
        <dbReference type="Proteomes" id="UP000324222"/>
    </source>
</evidence>
<name>A0A5B7EKY2_PORTR</name>
<feature type="region of interest" description="Disordered" evidence="1">
    <location>
        <begin position="48"/>
        <end position="76"/>
    </location>
</feature>
<accession>A0A5B7EKY2</accession>
<keyword evidence="3" id="KW-1185">Reference proteome</keyword>
<feature type="compositionally biased region" description="Basic and acidic residues" evidence="1">
    <location>
        <begin position="52"/>
        <end position="72"/>
    </location>
</feature>
<reference evidence="2 3" key="1">
    <citation type="submission" date="2019-05" db="EMBL/GenBank/DDBJ databases">
        <title>Another draft genome of Portunus trituberculatus and its Hox gene families provides insights of decapod evolution.</title>
        <authorList>
            <person name="Jeong J.-H."/>
            <person name="Song I."/>
            <person name="Kim S."/>
            <person name="Choi T."/>
            <person name="Kim D."/>
            <person name="Ryu S."/>
            <person name="Kim W."/>
        </authorList>
    </citation>
    <scope>NUCLEOTIDE SEQUENCE [LARGE SCALE GENOMIC DNA]</scope>
    <source>
        <tissue evidence="2">Muscle</tissue>
    </source>
</reference>
<protein>
    <submittedName>
        <fullName evidence="2">Uncharacterized protein</fullName>
    </submittedName>
</protein>
<gene>
    <name evidence="2" type="ORF">E2C01_026436</name>
</gene>
<proteinExistence type="predicted"/>